<dbReference type="RefSeq" id="WP_179750810.1">
    <property type="nucleotide sequence ID" value="NZ_JACCBU010000001.1"/>
</dbReference>
<keyword evidence="1" id="KW-0472">Membrane</keyword>
<name>A0A7Y9I727_9ACTN</name>
<sequence>MVYPSAPAEARAERPGPGRGWLAAVISCGVLIMAVQFLLAGAVATRLVTPAPSTYRLSDKAGRVSVELPKTWWEATAHNAGQVVSDDTGDWVVPDLEASSDTPRWLSVWVDRSWDQDTALARQHETFVADGCPDEACLTDAVTEIMIDGHRGLRQLAHFDDGHLAVLTTLDTGRWMIFVTADGPETAEGAAELITISDSLRLAG</sequence>
<keyword evidence="1" id="KW-1133">Transmembrane helix</keyword>
<proteinExistence type="predicted"/>
<comment type="caution">
    <text evidence="2">The sequence shown here is derived from an EMBL/GenBank/DDBJ whole genome shotgun (WGS) entry which is preliminary data.</text>
</comment>
<reference evidence="2 3" key="1">
    <citation type="submission" date="2020-07" db="EMBL/GenBank/DDBJ databases">
        <title>Sequencing the genomes of 1000 actinobacteria strains.</title>
        <authorList>
            <person name="Klenk H.-P."/>
        </authorList>
    </citation>
    <scope>NUCLEOTIDE SEQUENCE [LARGE SCALE GENOMIC DNA]</scope>
    <source>
        <strain evidence="2 3">DSM 22083</strain>
    </source>
</reference>
<evidence type="ECO:0000313" key="2">
    <source>
        <dbReference type="EMBL" id="NYE70969.1"/>
    </source>
</evidence>
<dbReference type="Proteomes" id="UP000569914">
    <property type="component" value="Unassembled WGS sequence"/>
</dbReference>
<protein>
    <submittedName>
        <fullName evidence="2">Uncharacterized protein</fullName>
    </submittedName>
</protein>
<evidence type="ECO:0000313" key="3">
    <source>
        <dbReference type="Proteomes" id="UP000569914"/>
    </source>
</evidence>
<evidence type="ECO:0000256" key="1">
    <source>
        <dbReference type="SAM" id="Phobius"/>
    </source>
</evidence>
<accession>A0A7Y9I727</accession>
<keyword evidence="1" id="KW-0812">Transmembrane</keyword>
<gene>
    <name evidence="2" type="ORF">BKA15_002298</name>
</gene>
<dbReference type="EMBL" id="JACCBU010000001">
    <property type="protein sequence ID" value="NYE70969.1"/>
    <property type="molecule type" value="Genomic_DNA"/>
</dbReference>
<dbReference type="AlphaFoldDB" id="A0A7Y9I727"/>
<organism evidence="2 3">
    <name type="scientific">Microlunatus parietis</name>
    <dbReference type="NCBI Taxonomy" id="682979"/>
    <lineage>
        <taxon>Bacteria</taxon>
        <taxon>Bacillati</taxon>
        <taxon>Actinomycetota</taxon>
        <taxon>Actinomycetes</taxon>
        <taxon>Propionibacteriales</taxon>
        <taxon>Propionibacteriaceae</taxon>
        <taxon>Microlunatus</taxon>
    </lineage>
</organism>
<feature type="transmembrane region" description="Helical" evidence="1">
    <location>
        <begin position="20"/>
        <end position="48"/>
    </location>
</feature>
<keyword evidence="3" id="KW-1185">Reference proteome</keyword>